<dbReference type="InterPro" id="IPR036397">
    <property type="entry name" value="RNaseH_sf"/>
</dbReference>
<reference evidence="4 5" key="1">
    <citation type="submission" date="2018-07" db="EMBL/GenBank/DDBJ databases">
        <authorList>
            <person name="Zhang Y."/>
            <person name="Wang L."/>
            <person name="Ma S."/>
        </authorList>
    </citation>
    <scope>NUCLEOTIDE SEQUENCE [LARGE SCALE GENOMIC DNA]</scope>
    <source>
        <strain evidence="4 5">4-2</strain>
    </source>
</reference>
<keyword evidence="1" id="KW-0175">Coiled coil</keyword>
<dbReference type="EMBL" id="QOKZ01000015">
    <property type="protein sequence ID" value="RMC30787.1"/>
    <property type="molecule type" value="Genomic_DNA"/>
</dbReference>
<evidence type="ECO:0000259" key="3">
    <source>
        <dbReference type="PROSITE" id="PS50994"/>
    </source>
</evidence>
<dbReference type="InterPro" id="IPR015378">
    <property type="entry name" value="Transposase-like_Mu_C"/>
</dbReference>
<dbReference type="OrthoDB" id="9814072at2"/>
<dbReference type="Proteomes" id="UP000273516">
    <property type="component" value="Unassembled WGS sequence"/>
</dbReference>
<dbReference type="AlphaFoldDB" id="A0A3M0MHT4"/>
<evidence type="ECO:0000313" key="5">
    <source>
        <dbReference type="Proteomes" id="UP000273516"/>
    </source>
</evidence>
<proteinExistence type="predicted"/>
<feature type="region of interest" description="Disordered" evidence="2">
    <location>
        <begin position="505"/>
        <end position="548"/>
    </location>
</feature>
<keyword evidence="5" id="KW-1185">Reference proteome</keyword>
<dbReference type="InterPro" id="IPR012337">
    <property type="entry name" value="RNaseH-like_sf"/>
</dbReference>
<accession>A0A3M0MHT4</accession>
<evidence type="ECO:0000256" key="1">
    <source>
        <dbReference type="SAM" id="Coils"/>
    </source>
</evidence>
<dbReference type="SUPFAM" id="SSF50610">
    <property type="entry name" value="mu transposase, C-terminal domain"/>
    <property type="match status" value="1"/>
</dbReference>
<feature type="coiled-coil region" evidence="1">
    <location>
        <begin position="475"/>
        <end position="505"/>
    </location>
</feature>
<dbReference type="Gene3D" id="3.30.420.10">
    <property type="entry name" value="Ribonuclease H-like superfamily/Ribonuclease H"/>
    <property type="match status" value="1"/>
</dbReference>
<gene>
    <name evidence="4" type="ORF">C9E81_21255</name>
</gene>
<sequence>MGQGIGVVSECLAKHRAAVLRPILELEKKGEPISAAIGDAAWELGLAKSHTWSLYRRLRENDARAAALELGRRGPKPGSKRIAQDVEVLIDATLRRYYLVRERSSFLRIWREIRAECEAKGFQPPTRRTVKARLDAMDQRQVFRKRRGAQESDKVFAARPGRLEVSAPLEVVQIDHTTSDITLVDHVNRRPLARPYLTVAIDVATRIVLGVYVTFDAPSVLSIALCLDHCVRRKSVHIQGTLEEVVWPTAGIPKAIHVDNAQEFHSDAFRTACEDWGIAVQYRPFGGKHYGGHVERLIGTAMGAVHVLPGTTQSSIVEKGDYDSEKHAALTLAEFEDWLHLEICRYHNTVHEALGRTPLAAWVDLDGDSAGRQVVDVEAFRISFLPFEWRRLGRTGITLFGVHYWSDVFASLIGRGQGKVQVKYDPRDLSQVWVIVDDGRVIPARYRDLSHPRISLWESRRARKEWLDKHGGRINERALFQLIDAQRRLAEAARQKTRIARLENERTARIPRHQPHRDPSREMFAIDTGNPDLPTYPIDDFDDPRRKN</sequence>
<dbReference type="RefSeq" id="WP_122114368.1">
    <property type="nucleotide sequence ID" value="NZ_QOKZ01000015.1"/>
</dbReference>
<evidence type="ECO:0000256" key="2">
    <source>
        <dbReference type="SAM" id="MobiDB-lite"/>
    </source>
</evidence>
<name>A0A3M0MHT4_9RHOB</name>
<organism evidence="4 5">
    <name type="scientific">Paracoccus alkanivorans</name>
    <dbReference type="NCBI Taxonomy" id="2116655"/>
    <lineage>
        <taxon>Bacteria</taxon>
        <taxon>Pseudomonadati</taxon>
        <taxon>Pseudomonadota</taxon>
        <taxon>Alphaproteobacteria</taxon>
        <taxon>Rhodobacterales</taxon>
        <taxon>Paracoccaceae</taxon>
        <taxon>Paracoccus</taxon>
    </lineage>
</organism>
<dbReference type="GO" id="GO:0015074">
    <property type="term" value="P:DNA integration"/>
    <property type="evidence" value="ECO:0007669"/>
    <property type="project" value="InterPro"/>
</dbReference>
<dbReference type="GO" id="GO:0003676">
    <property type="term" value="F:nucleic acid binding"/>
    <property type="evidence" value="ECO:0007669"/>
    <property type="project" value="InterPro"/>
</dbReference>
<dbReference type="PROSITE" id="PS50994">
    <property type="entry name" value="INTEGRASE"/>
    <property type="match status" value="1"/>
</dbReference>
<dbReference type="Pfam" id="PF09299">
    <property type="entry name" value="Mu-transpos_C"/>
    <property type="match status" value="1"/>
</dbReference>
<dbReference type="InterPro" id="IPR009004">
    <property type="entry name" value="Transposase_Mu_C"/>
</dbReference>
<evidence type="ECO:0000313" key="4">
    <source>
        <dbReference type="EMBL" id="RMC30787.1"/>
    </source>
</evidence>
<dbReference type="InterPro" id="IPR001584">
    <property type="entry name" value="Integrase_cat-core"/>
</dbReference>
<feature type="domain" description="Integrase catalytic" evidence="3">
    <location>
        <begin position="164"/>
        <end position="366"/>
    </location>
</feature>
<dbReference type="SUPFAM" id="SSF53098">
    <property type="entry name" value="Ribonuclease H-like"/>
    <property type="match status" value="1"/>
</dbReference>
<protein>
    <submittedName>
        <fullName evidence="4">Transposase</fullName>
    </submittedName>
</protein>
<comment type="caution">
    <text evidence="4">The sequence shown here is derived from an EMBL/GenBank/DDBJ whole genome shotgun (WGS) entry which is preliminary data.</text>
</comment>
<dbReference type="Gene3D" id="2.30.30.130">
    <property type="entry name" value="Transposase, Mu, C-terminal"/>
    <property type="match status" value="1"/>
</dbReference>